<dbReference type="EMBL" id="FNGE01000019">
    <property type="protein sequence ID" value="SDL71013.1"/>
    <property type="molecule type" value="Genomic_DNA"/>
</dbReference>
<dbReference type="Proteomes" id="UP000199555">
    <property type="component" value="Unassembled WGS sequence"/>
</dbReference>
<name>A0A1G9MA74_9RHOB</name>
<gene>
    <name evidence="1" type="ORF">SAMN04487971_11927</name>
</gene>
<dbReference type="STRING" id="525640.SAMN04487971_11927"/>
<proteinExistence type="predicted"/>
<keyword evidence="2" id="KW-1185">Reference proteome</keyword>
<organism evidence="1 2">
    <name type="scientific">Paracoccus chinensis</name>
    <dbReference type="NCBI Taxonomy" id="525640"/>
    <lineage>
        <taxon>Bacteria</taxon>
        <taxon>Pseudomonadati</taxon>
        <taxon>Pseudomonadota</taxon>
        <taxon>Alphaproteobacteria</taxon>
        <taxon>Rhodobacterales</taxon>
        <taxon>Paracoccaceae</taxon>
        <taxon>Paracoccus</taxon>
    </lineage>
</organism>
<evidence type="ECO:0008006" key="3">
    <source>
        <dbReference type="Google" id="ProtNLM"/>
    </source>
</evidence>
<dbReference type="InterPro" id="IPR036890">
    <property type="entry name" value="HATPase_C_sf"/>
</dbReference>
<protein>
    <recommendedName>
        <fullName evidence="3">Histidine kinase-, DNA gyrase B-, and HSP90-like ATPase</fullName>
    </recommendedName>
</protein>
<evidence type="ECO:0000313" key="1">
    <source>
        <dbReference type="EMBL" id="SDL71013.1"/>
    </source>
</evidence>
<accession>A0A1G9MA74</accession>
<evidence type="ECO:0000313" key="2">
    <source>
        <dbReference type="Proteomes" id="UP000199555"/>
    </source>
</evidence>
<dbReference type="AlphaFoldDB" id="A0A1G9MA74"/>
<dbReference type="Gene3D" id="3.30.565.10">
    <property type="entry name" value="Histidine kinase-like ATPase, C-terminal domain"/>
    <property type="match status" value="1"/>
</dbReference>
<dbReference type="SUPFAM" id="SSF55874">
    <property type="entry name" value="ATPase domain of HSP90 chaperone/DNA topoisomerase II/histidine kinase"/>
    <property type="match status" value="1"/>
</dbReference>
<sequence length="662" mass="75171">MAIDEKFETRSNGRVSVEIKDLGSNNVSVTVEDNGIGLDELHYEAFLEVDTEFKRERGGKGVGRLYWLDAFRQIEVQSQYFDQHGSIRRRAFKFVLEDEDQIQDISPSHDWLENQTGTIIRFRGLRSAAYIDKFPKQAAMVVNHTISEFIADFLSRNSPMITLSIETEAGAITKADFPKDVAELVAVGPLHAETVQIESIGDFNVTAFLCDKRASRGMNLKHALHLLGNGRTVESRKIDDLLGISDLEHEGQEELRVHLVVASDFLDARTAESRTAFTIPEGELAEITRSVVTSVRNSILSDKFREWDKQRRFAFDRFLADQPIYAFSDPDELFVEQVPPTATTPEQFVRALSVVRMRREQEREITLGNLVGSLVSGGNIPENFSELVQRAAKGIQINEMTSLAHHAARRKVVLDLLDKLIRRVRETDSGKAGKHHLERTLHSLLVPMQMAGWDYETVERSSHDLWILDERLTYTAGFSSDLQLRRSIKGSGSEDRPDLVVWDVGFGLGPISVPYGDEDVDEIEQLQEIFIVELKKPGRTEYGSNDRLEDQLTKYIRELKAGDVESFGRRKIRVSHDCRFYCLVVADIEGQLKNGELASWEPIDNGRGRRRELRVMNTIIDVFEWSEVLRSARDRNRALLSMAGLSLRADTAFERKKDMAAE</sequence>
<reference evidence="2" key="1">
    <citation type="submission" date="2016-10" db="EMBL/GenBank/DDBJ databases">
        <authorList>
            <person name="Varghese N."/>
            <person name="Submissions S."/>
        </authorList>
    </citation>
    <scope>NUCLEOTIDE SEQUENCE [LARGE SCALE GENOMIC DNA]</scope>
    <source>
        <strain evidence="2">CGMCC 1.7655</strain>
    </source>
</reference>